<name>A0AAD4W879_PRUDU</name>
<accession>A0AAD4W879</accession>
<feature type="compositionally biased region" description="Low complexity" evidence="1">
    <location>
        <begin position="121"/>
        <end position="146"/>
    </location>
</feature>
<proteinExistence type="predicted"/>
<feature type="compositionally biased region" description="Polar residues" evidence="1">
    <location>
        <begin position="88"/>
        <end position="97"/>
    </location>
</feature>
<evidence type="ECO:0000313" key="3">
    <source>
        <dbReference type="Proteomes" id="UP001054821"/>
    </source>
</evidence>
<sequence>MNPPTSLTTDSLILGLARGASPTSPQSTLQTETPARQHTLEARMEALQQEMTKIQEHNILSSKLDDTRRELYDHQSHSAQLREDLERTTTPWQQQLYKSVPKPNGRGREKERAATKPSPPDDCSCPPLTIGTNSTESTSTAETGSTIDAKGANHL</sequence>
<feature type="region of interest" description="Disordered" evidence="1">
    <location>
        <begin position="73"/>
        <end position="155"/>
    </location>
</feature>
<dbReference type="Proteomes" id="UP001054821">
    <property type="component" value="Chromosome 3"/>
</dbReference>
<dbReference type="EMBL" id="JAJFAZ020000003">
    <property type="protein sequence ID" value="KAI5337707.1"/>
    <property type="molecule type" value="Genomic_DNA"/>
</dbReference>
<feature type="compositionally biased region" description="Basic and acidic residues" evidence="1">
    <location>
        <begin position="73"/>
        <end position="87"/>
    </location>
</feature>
<keyword evidence="3" id="KW-1185">Reference proteome</keyword>
<organism evidence="2 3">
    <name type="scientific">Prunus dulcis</name>
    <name type="common">Almond</name>
    <name type="synonym">Amygdalus dulcis</name>
    <dbReference type="NCBI Taxonomy" id="3755"/>
    <lineage>
        <taxon>Eukaryota</taxon>
        <taxon>Viridiplantae</taxon>
        <taxon>Streptophyta</taxon>
        <taxon>Embryophyta</taxon>
        <taxon>Tracheophyta</taxon>
        <taxon>Spermatophyta</taxon>
        <taxon>Magnoliopsida</taxon>
        <taxon>eudicotyledons</taxon>
        <taxon>Gunneridae</taxon>
        <taxon>Pentapetalae</taxon>
        <taxon>rosids</taxon>
        <taxon>fabids</taxon>
        <taxon>Rosales</taxon>
        <taxon>Rosaceae</taxon>
        <taxon>Amygdaloideae</taxon>
        <taxon>Amygdaleae</taxon>
        <taxon>Prunus</taxon>
    </lineage>
</organism>
<protein>
    <submittedName>
        <fullName evidence="2">Uncharacterized protein</fullName>
    </submittedName>
</protein>
<reference evidence="2 3" key="1">
    <citation type="journal article" date="2022" name="G3 (Bethesda)">
        <title>Whole-genome sequence and methylome profiling of the almond [Prunus dulcis (Mill.) D.A. Webb] cultivar 'Nonpareil'.</title>
        <authorList>
            <person name="D'Amico-Willman K.M."/>
            <person name="Ouma W.Z."/>
            <person name="Meulia T."/>
            <person name="Sideli G.M."/>
            <person name="Gradziel T.M."/>
            <person name="Fresnedo-Ramirez J."/>
        </authorList>
    </citation>
    <scope>NUCLEOTIDE SEQUENCE [LARGE SCALE GENOMIC DNA]</scope>
    <source>
        <strain evidence="2">Clone GOH B32 T37-40</strain>
    </source>
</reference>
<comment type="caution">
    <text evidence="2">The sequence shown here is derived from an EMBL/GenBank/DDBJ whole genome shotgun (WGS) entry which is preliminary data.</text>
</comment>
<dbReference type="AlphaFoldDB" id="A0AAD4W879"/>
<evidence type="ECO:0000256" key="1">
    <source>
        <dbReference type="SAM" id="MobiDB-lite"/>
    </source>
</evidence>
<gene>
    <name evidence="2" type="ORF">L3X38_016978</name>
</gene>
<evidence type="ECO:0000313" key="2">
    <source>
        <dbReference type="EMBL" id="KAI5337707.1"/>
    </source>
</evidence>